<dbReference type="Proteomes" id="UP000887116">
    <property type="component" value="Unassembled WGS sequence"/>
</dbReference>
<comment type="caution">
    <text evidence="1">The sequence shown here is derived from an EMBL/GenBank/DDBJ whole genome shotgun (WGS) entry which is preliminary data.</text>
</comment>
<protein>
    <submittedName>
        <fullName evidence="1">Uncharacterized protein</fullName>
    </submittedName>
</protein>
<evidence type="ECO:0000313" key="1">
    <source>
        <dbReference type="EMBL" id="GFQ79255.1"/>
    </source>
</evidence>
<dbReference type="AlphaFoldDB" id="A0A8X6FFK7"/>
<sequence>MIAWIFCFLKNAKKTDVCETSEVRFSEFDHAEKTVIKLIQKETFERERDEKLSPLKPFLNEFGILRGVNLDHGQTSTENIQPRTIEAEINLPKEQSNSVIRTSKGRKASSPKCLTYAQSVFYKNNVRLRDEWVAVTIGIEKLS</sequence>
<dbReference type="EMBL" id="BMAO01032032">
    <property type="protein sequence ID" value="GFQ79255.1"/>
    <property type="molecule type" value="Genomic_DNA"/>
</dbReference>
<dbReference type="OrthoDB" id="6431845at2759"/>
<organism evidence="1 2">
    <name type="scientific">Trichonephila clavata</name>
    <name type="common">Joro spider</name>
    <name type="synonym">Nephila clavata</name>
    <dbReference type="NCBI Taxonomy" id="2740835"/>
    <lineage>
        <taxon>Eukaryota</taxon>
        <taxon>Metazoa</taxon>
        <taxon>Ecdysozoa</taxon>
        <taxon>Arthropoda</taxon>
        <taxon>Chelicerata</taxon>
        <taxon>Arachnida</taxon>
        <taxon>Araneae</taxon>
        <taxon>Araneomorphae</taxon>
        <taxon>Entelegynae</taxon>
        <taxon>Araneoidea</taxon>
        <taxon>Nephilidae</taxon>
        <taxon>Trichonephila</taxon>
    </lineage>
</organism>
<gene>
    <name evidence="1" type="ORF">TNCT_625821</name>
</gene>
<evidence type="ECO:0000313" key="2">
    <source>
        <dbReference type="Proteomes" id="UP000887116"/>
    </source>
</evidence>
<reference evidence="1" key="1">
    <citation type="submission" date="2020-07" db="EMBL/GenBank/DDBJ databases">
        <title>Multicomponent nature underlies the extraordinary mechanical properties of spider dragline silk.</title>
        <authorList>
            <person name="Kono N."/>
            <person name="Nakamura H."/>
            <person name="Mori M."/>
            <person name="Yoshida Y."/>
            <person name="Ohtoshi R."/>
            <person name="Malay A.D."/>
            <person name="Moran D.A.P."/>
            <person name="Tomita M."/>
            <person name="Numata K."/>
            <person name="Arakawa K."/>
        </authorList>
    </citation>
    <scope>NUCLEOTIDE SEQUENCE</scope>
</reference>
<name>A0A8X6FFK7_TRICU</name>
<keyword evidence="2" id="KW-1185">Reference proteome</keyword>
<proteinExistence type="predicted"/>
<accession>A0A8X6FFK7</accession>